<dbReference type="Proteomes" id="UP000051236">
    <property type="component" value="Unassembled WGS sequence"/>
</dbReference>
<feature type="transmembrane region" description="Helical" evidence="6">
    <location>
        <begin position="459"/>
        <end position="480"/>
    </location>
</feature>
<dbReference type="Pfam" id="PF01943">
    <property type="entry name" value="Polysacc_synt"/>
    <property type="match status" value="1"/>
</dbReference>
<comment type="caution">
    <text evidence="7">The sequence shown here is derived from an EMBL/GenBank/DDBJ whole genome shotgun (WGS) entry which is preliminary data.</text>
</comment>
<dbReference type="RefSeq" id="WP_057002448.1">
    <property type="nucleotide sequence ID" value="NZ_AZGA01000016.1"/>
</dbReference>
<feature type="transmembrane region" description="Helical" evidence="6">
    <location>
        <begin position="428"/>
        <end position="447"/>
    </location>
</feature>
<name>A0A0R1XYM5_9LACO</name>
<feature type="transmembrane region" description="Helical" evidence="6">
    <location>
        <begin position="12"/>
        <end position="32"/>
    </location>
</feature>
<dbReference type="PIRSF" id="PIRSF038958">
    <property type="entry name" value="PG_synth_SpoVB"/>
    <property type="match status" value="1"/>
</dbReference>
<evidence type="ECO:0000256" key="2">
    <source>
        <dbReference type="ARBA" id="ARBA00022475"/>
    </source>
</evidence>
<feature type="transmembrane region" description="Helical" evidence="6">
    <location>
        <begin position="492"/>
        <end position="510"/>
    </location>
</feature>
<keyword evidence="3 6" id="KW-0812">Transmembrane</keyword>
<evidence type="ECO:0000256" key="3">
    <source>
        <dbReference type="ARBA" id="ARBA00022692"/>
    </source>
</evidence>
<dbReference type="InterPro" id="IPR050833">
    <property type="entry name" value="Poly_Biosynth_Transport"/>
</dbReference>
<feature type="transmembrane region" description="Helical" evidence="6">
    <location>
        <begin position="399"/>
        <end position="416"/>
    </location>
</feature>
<protein>
    <submittedName>
        <fullName evidence="7">Polysaccharide biosynthesis protein</fullName>
    </submittedName>
</protein>
<evidence type="ECO:0000256" key="6">
    <source>
        <dbReference type="SAM" id="Phobius"/>
    </source>
</evidence>
<dbReference type="InterPro" id="IPR024923">
    <property type="entry name" value="PG_synth_SpoVB"/>
</dbReference>
<sequence length="525" mass="57993">MKRKILTGTIWMSFGSIFSRVLGVIYIIPWLIMLGSKANQFTAQALFNTAYVPYSLFLLLGTSGFPSAISRKIAIYNAQHRFFDSRKIFKHALIFMTLSGVVCGLLFFGSAPIIAANSPIVDKAAATVIIRALVPALIILPVMSVIRGWFQGFQDMKPFGVSQFIEQLARVIFILLATYIGYQILDLSLTAVIALSTFAAFIGAIASLVYLYGHYQRQAPLYTQLQQTSQPLTPNSTLHIFKTLFQESLPFIFVGSAIMLNQLLDQFTFKQILTATTNLNGTAIQNMFTQFSANPGKITTVIISLALAISETSLPILAGAQGDHQQEATIIEDNFRLLLIILTPVVVTLTLLAGQVNTIFFGFDSRGGSLMGVAIAMSFVLSLFVDALALLQSLGKHRLAVYLVGMALVLKVLLQYPCVRYFKDYGALYATAIAFGVPAILGIYYLLSRYSYHANFADIRLILKVNGFYLVGVVLLYFGFQLFNFSDTKLSALLFTASFSLVALAYYWLISSKFGLLQRLFPEKS</sequence>
<proteinExistence type="predicted"/>
<feature type="transmembrane region" description="Helical" evidence="6">
    <location>
        <begin position="337"/>
        <end position="363"/>
    </location>
</feature>
<evidence type="ECO:0000313" key="8">
    <source>
        <dbReference type="Proteomes" id="UP000051236"/>
    </source>
</evidence>
<dbReference type="PATRIC" id="fig|1423734.3.peg.1254"/>
<organism evidence="7 8">
    <name type="scientific">Agrilactobacillus composti DSM 18527 = JCM 14202</name>
    <dbReference type="NCBI Taxonomy" id="1423734"/>
    <lineage>
        <taxon>Bacteria</taxon>
        <taxon>Bacillati</taxon>
        <taxon>Bacillota</taxon>
        <taxon>Bacilli</taxon>
        <taxon>Lactobacillales</taxon>
        <taxon>Lactobacillaceae</taxon>
        <taxon>Agrilactobacillus</taxon>
    </lineage>
</organism>
<feature type="transmembrane region" description="Helical" evidence="6">
    <location>
        <begin position="92"/>
        <end position="116"/>
    </location>
</feature>
<evidence type="ECO:0000313" key="7">
    <source>
        <dbReference type="EMBL" id="KRM35114.1"/>
    </source>
</evidence>
<dbReference type="PANTHER" id="PTHR30250:SF21">
    <property type="entry name" value="LIPID II FLIPPASE MURJ"/>
    <property type="match status" value="1"/>
</dbReference>
<keyword evidence="4 6" id="KW-1133">Transmembrane helix</keyword>
<feature type="transmembrane region" description="Helical" evidence="6">
    <location>
        <begin position="52"/>
        <end position="71"/>
    </location>
</feature>
<feature type="transmembrane region" description="Helical" evidence="6">
    <location>
        <begin position="128"/>
        <end position="146"/>
    </location>
</feature>
<dbReference type="eggNOG" id="COG2244">
    <property type="taxonomic scope" value="Bacteria"/>
</dbReference>
<dbReference type="InterPro" id="IPR002797">
    <property type="entry name" value="Polysacc_synth"/>
</dbReference>
<dbReference type="AlphaFoldDB" id="A0A0R1XYM5"/>
<feature type="transmembrane region" description="Helical" evidence="6">
    <location>
        <begin position="369"/>
        <end position="392"/>
    </location>
</feature>
<evidence type="ECO:0000256" key="4">
    <source>
        <dbReference type="ARBA" id="ARBA00022989"/>
    </source>
</evidence>
<reference evidence="7 8" key="1">
    <citation type="journal article" date="2015" name="Genome Announc.">
        <title>Expanding the biotechnology potential of lactobacilli through comparative genomics of 213 strains and associated genera.</title>
        <authorList>
            <person name="Sun Z."/>
            <person name="Harris H.M."/>
            <person name="McCann A."/>
            <person name="Guo C."/>
            <person name="Argimon S."/>
            <person name="Zhang W."/>
            <person name="Yang X."/>
            <person name="Jeffery I.B."/>
            <person name="Cooney J.C."/>
            <person name="Kagawa T.F."/>
            <person name="Liu W."/>
            <person name="Song Y."/>
            <person name="Salvetti E."/>
            <person name="Wrobel A."/>
            <person name="Rasinkangas P."/>
            <person name="Parkhill J."/>
            <person name="Rea M.C."/>
            <person name="O'Sullivan O."/>
            <person name="Ritari J."/>
            <person name="Douillard F.P."/>
            <person name="Paul Ross R."/>
            <person name="Yang R."/>
            <person name="Briner A.E."/>
            <person name="Felis G.E."/>
            <person name="de Vos W.M."/>
            <person name="Barrangou R."/>
            <person name="Klaenhammer T.R."/>
            <person name="Caufield P.W."/>
            <person name="Cui Y."/>
            <person name="Zhang H."/>
            <person name="O'Toole P.W."/>
        </authorList>
    </citation>
    <scope>NUCLEOTIDE SEQUENCE [LARGE SCALE GENOMIC DNA]</scope>
    <source>
        <strain evidence="7 8">DSM 18527</strain>
    </source>
</reference>
<comment type="subcellular location">
    <subcellularLocation>
        <location evidence="1">Cell membrane</location>
        <topology evidence="1">Multi-pass membrane protein</topology>
    </subcellularLocation>
</comment>
<keyword evidence="2" id="KW-1003">Cell membrane</keyword>
<keyword evidence="8" id="KW-1185">Reference proteome</keyword>
<dbReference type="EMBL" id="AZGA01000016">
    <property type="protein sequence ID" value="KRM35114.1"/>
    <property type="molecule type" value="Genomic_DNA"/>
</dbReference>
<gene>
    <name evidence="7" type="ORF">FC83_GL001241</name>
</gene>
<dbReference type="PANTHER" id="PTHR30250">
    <property type="entry name" value="PST FAMILY PREDICTED COLANIC ACID TRANSPORTER"/>
    <property type="match status" value="1"/>
</dbReference>
<accession>A0A0R1XYM5</accession>
<feature type="transmembrane region" description="Helical" evidence="6">
    <location>
        <begin position="191"/>
        <end position="212"/>
    </location>
</feature>
<dbReference type="CDD" id="cd13124">
    <property type="entry name" value="MATE_SpoVB_like"/>
    <property type="match status" value="1"/>
</dbReference>
<evidence type="ECO:0000256" key="5">
    <source>
        <dbReference type="ARBA" id="ARBA00023136"/>
    </source>
</evidence>
<dbReference type="GO" id="GO:0005886">
    <property type="term" value="C:plasma membrane"/>
    <property type="evidence" value="ECO:0007669"/>
    <property type="project" value="UniProtKB-SubCell"/>
</dbReference>
<dbReference type="STRING" id="1423734.FC83_GL001241"/>
<feature type="transmembrane region" description="Helical" evidence="6">
    <location>
        <begin position="167"/>
        <end position="185"/>
    </location>
</feature>
<evidence type="ECO:0000256" key="1">
    <source>
        <dbReference type="ARBA" id="ARBA00004651"/>
    </source>
</evidence>
<keyword evidence="5 6" id="KW-0472">Membrane</keyword>